<dbReference type="FunFam" id="3.30.470.30:FF:000002">
    <property type="entry name" value="DNA ligase"/>
    <property type="match status" value="1"/>
</dbReference>
<evidence type="ECO:0000256" key="13">
    <source>
        <dbReference type="SAM" id="MobiDB-lite"/>
    </source>
</evidence>
<evidence type="ECO:0000256" key="11">
    <source>
        <dbReference type="RuleBase" id="RU000617"/>
    </source>
</evidence>
<keyword evidence="7 11" id="KW-0067">ATP-binding</keyword>
<dbReference type="Gene3D" id="2.40.50.140">
    <property type="entry name" value="Nucleic acid-binding proteins"/>
    <property type="match status" value="1"/>
</dbReference>
<keyword evidence="8 11" id="KW-0234">DNA repair</keyword>
<dbReference type="SUPFAM" id="SSF56091">
    <property type="entry name" value="DNA ligase/mRNA capping enzyme, catalytic domain"/>
    <property type="match status" value="1"/>
</dbReference>
<evidence type="ECO:0000313" key="16">
    <source>
        <dbReference type="Proteomes" id="UP000516437"/>
    </source>
</evidence>
<dbReference type="Pfam" id="PF04679">
    <property type="entry name" value="DNA_ligase_A_C"/>
    <property type="match status" value="1"/>
</dbReference>
<evidence type="ECO:0000256" key="1">
    <source>
        <dbReference type="ARBA" id="ARBA00004123"/>
    </source>
</evidence>
<dbReference type="FunFam" id="3.40.50.12650:FF:000006">
    <property type="entry name" value="DNA ligase"/>
    <property type="match status" value="1"/>
</dbReference>
<dbReference type="SUPFAM" id="SSF117018">
    <property type="entry name" value="ATP-dependent DNA ligase DNA-binding domain"/>
    <property type="match status" value="2"/>
</dbReference>
<dbReference type="InterPro" id="IPR012308">
    <property type="entry name" value="DNA_ligase_ATP-dep_N"/>
</dbReference>
<dbReference type="CDD" id="cd16273">
    <property type="entry name" value="SNM1A-1C-like_MBL-fold"/>
    <property type="match status" value="1"/>
</dbReference>
<evidence type="ECO:0000256" key="3">
    <source>
        <dbReference type="ARBA" id="ARBA00022598"/>
    </source>
</evidence>
<keyword evidence="4" id="KW-0235">DNA replication</keyword>
<organism evidence="15 16">
    <name type="scientific">Morella rubra</name>
    <name type="common">Chinese bayberry</name>
    <dbReference type="NCBI Taxonomy" id="262757"/>
    <lineage>
        <taxon>Eukaryota</taxon>
        <taxon>Viridiplantae</taxon>
        <taxon>Streptophyta</taxon>
        <taxon>Embryophyta</taxon>
        <taxon>Tracheophyta</taxon>
        <taxon>Spermatophyta</taxon>
        <taxon>Magnoliopsida</taxon>
        <taxon>eudicotyledons</taxon>
        <taxon>Gunneridae</taxon>
        <taxon>Pentapetalae</taxon>
        <taxon>rosids</taxon>
        <taxon>fabids</taxon>
        <taxon>Fagales</taxon>
        <taxon>Myricaceae</taxon>
        <taxon>Morella</taxon>
    </lineage>
</organism>
<accession>A0A6A1VET6</accession>
<dbReference type="GO" id="GO:0003677">
    <property type="term" value="F:DNA binding"/>
    <property type="evidence" value="ECO:0007669"/>
    <property type="project" value="InterPro"/>
</dbReference>
<dbReference type="SUPFAM" id="SSF50249">
    <property type="entry name" value="Nucleic acid-binding proteins"/>
    <property type="match status" value="1"/>
</dbReference>
<evidence type="ECO:0000256" key="10">
    <source>
        <dbReference type="ARBA" id="ARBA00034003"/>
    </source>
</evidence>
<dbReference type="Pfam" id="PF07522">
    <property type="entry name" value="DRMBL"/>
    <property type="match status" value="1"/>
</dbReference>
<dbReference type="Pfam" id="PF01068">
    <property type="entry name" value="DNA_ligase_A_M"/>
    <property type="match status" value="1"/>
</dbReference>
<dbReference type="InterPro" id="IPR016059">
    <property type="entry name" value="DNA_ligase_ATP-dep_CS"/>
</dbReference>
<dbReference type="SUPFAM" id="SSF56281">
    <property type="entry name" value="Metallo-hydrolase/oxidoreductase"/>
    <property type="match status" value="1"/>
</dbReference>
<dbReference type="InterPro" id="IPR011084">
    <property type="entry name" value="DRMBL"/>
</dbReference>
<evidence type="ECO:0000256" key="12">
    <source>
        <dbReference type="RuleBase" id="RU004196"/>
    </source>
</evidence>
<evidence type="ECO:0000256" key="4">
    <source>
        <dbReference type="ARBA" id="ARBA00022705"/>
    </source>
</evidence>
<dbReference type="InterPro" id="IPR036599">
    <property type="entry name" value="DNA_ligase_N_sf"/>
</dbReference>
<evidence type="ECO:0000256" key="6">
    <source>
        <dbReference type="ARBA" id="ARBA00022763"/>
    </source>
</evidence>
<dbReference type="InterPro" id="IPR036866">
    <property type="entry name" value="RibonucZ/Hydroxyglut_hydro"/>
</dbReference>
<reference evidence="15 16" key="1">
    <citation type="journal article" date="2019" name="Plant Biotechnol. J.">
        <title>The red bayberry genome and genetic basis of sex determination.</title>
        <authorList>
            <person name="Jia H.M."/>
            <person name="Jia H.J."/>
            <person name="Cai Q.L."/>
            <person name="Wang Y."/>
            <person name="Zhao H.B."/>
            <person name="Yang W.F."/>
            <person name="Wang G.Y."/>
            <person name="Li Y.H."/>
            <person name="Zhan D.L."/>
            <person name="Shen Y.T."/>
            <person name="Niu Q.F."/>
            <person name="Chang L."/>
            <person name="Qiu J."/>
            <person name="Zhao L."/>
            <person name="Xie H.B."/>
            <person name="Fu W.Y."/>
            <person name="Jin J."/>
            <person name="Li X.W."/>
            <person name="Jiao Y."/>
            <person name="Zhou C.C."/>
            <person name="Tu T."/>
            <person name="Chai C.Y."/>
            <person name="Gao J.L."/>
            <person name="Fan L.J."/>
            <person name="van de Weg E."/>
            <person name="Wang J.Y."/>
            <person name="Gao Z.S."/>
        </authorList>
    </citation>
    <scope>NUCLEOTIDE SEQUENCE [LARGE SCALE GENOMIC DNA]</scope>
    <source>
        <tissue evidence="15">Leaves</tissue>
    </source>
</reference>
<dbReference type="GO" id="GO:0003910">
    <property type="term" value="F:DNA ligase (ATP) activity"/>
    <property type="evidence" value="ECO:0007669"/>
    <property type="project" value="UniProtKB-EC"/>
</dbReference>
<keyword evidence="11" id="KW-0233">DNA recombination</keyword>
<feature type="region of interest" description="Disordered" evidence="13">
    <location>
        <begin position="554"/>
        <end position="647"/>
    </location>
</feature>
<dbReference type="InterPro" id="IPR000977">
    <property type="entry name" value="DNA_ligase_ATP-dep"/>
</dbReference>
<keyword evidence="6 11" id="KW-0227">DNA damage</keyword>
<dbReference type="OrthoDB" id="206088at2759"/>
<keyword evidence="3 11" id="KW-0436">Ligase</keyword>
<feature type="domain" description="ATP-dependent DNA ligase family profile" evidence="14">
    <location>
        <begin position="1269"/>
        <end position="1416"/>
    </location>
</feature>
<evidence type="ECO:0000256" key="8">
    <source>
        <dbReference type="ARBA" id="ARBA00023204"/>
    </source>
</evidence>
<dbReference type="InterPro" id="IPR012310">
    <property type="entry name" value="DNA_ligase_ATP-dep_cent"/>
</dbReference>
<dbReference type="EMBL" id="RXIC02000024">
    <property type="protein sequence ID" value="KAB1211253.1"/>
    <property type="molecule type" value="Genomic_DNA"/>
</dbReference>
<dbReference type="Gene3D" id="3.30.1490.70">
    <property type="match status" value="1"/>
</dbReference>
<comment type="catalytic activity">
    <reaction evidence="10 11">
        <text>ATP + (deoxyribonucleotide)n-3'-hydroxyl + 5'-phospho-(deoxyribonucleotide)m = (deoxyribonucleotide)n+m + AMP + diphosphate.</text>
        <dbReference type="EC" id="6.5.1.1"/>
    </reaction>
</comment>
<evidence type="ECO:0000256" key="7">
    <source>
        <dbReference type="ARBA" id="ARBA00022840"/>
    </source>
</evidence>
<evidence type="ECO:0000256" key="2">
    <source>
        <dbReference type="ARBA" id="ARBA00007572"/>
    </source>
</evidence>
<keyword evidence="5 11" id="KW-0547">Nucleotide-binding</keyword>
<keyword evidence="9" id="KW-0539">Nucleus</keyword>
<dbReference type="Gene3D" id="3.60.15.10">
    <property type="entry name" value="Ribonuclease Z/Hydroxyacylglutathione hydrolase-like"/>
    <property type="match status" value="1"/>
</dbReference>
<dbReference type="InterPro" id="IPR012309">
    <property type="entry name" value="DNA_ligase_ATP-dep_C"/>
</dbReference>
<dbReference type="GO" id="GO:0006273">
    <property type="term" value="P:lagging strand elongation"/>
    <property type="evidence" value="ECO:0007669"/>
    <property type="project" value="TreeGrafter"/>
</dbReference>
<dbReference type="FunFam" id="2.40.50.140:FF:000220">
    <property type="entry name" value="DNA ligase"/>
    <property type="match status" value="1"/>
</dbReference>
<dbReference type="Gene3D" id="3.40.50.12650">
    <property type="match status" value="1"/>
</dbReference>
<dbReference type="PANTHER" id="PTHR45674:SF9">
    <property type="entry name" value="DNA LIGASE 3"/>
    <property type="match status" value="1"/>
</dbReference>
<feature type="compositionally biased region" description="Low complexity" evidence="13">
    <location>
        <begin position="554"/>
        <end position="571"/>
    </location>
</feature>
<dbReference type="Gene3D" id="1.10.3260.10">
    <property type="entry name" value="DNA ligase, ATP-dependent, N-terminal domain"/>
    <property type="match status" value="2"/>
</dbReference>
<dbReference type="PROSITE" id="PS50160">
    <property type="entry name" value="DNA_LIGASE_A3"/>
    <property type="match status" value="1"/>
</dbReference>
<comment type="subcellular location">
    <subcellularLocation>
        <location evidence="1">Nucleus</location>
    </subcellularLocation>
</comment>
<dbReference type="GO" id="GO:0005634">
    <property type="term" value="C:nucleus"/>
    <property type="evidence" value="ECO:0007669"/>
    <property type="project" value="UniProtKB-SubCell"/>
</dbReference>
<evidence type="ECO:0000259" key="14">
    <source>
        <dbReference type="PROSITE" id="PS50160"/>
    </source>
</evidence>
<comment type="similarity">
    <text evidence="2 12">Belongs to the ATP-dependent DNA ligase family.</text>
</comment>
<dbReference type="PANTHER" id="PTHR45674">
    <property type="entry name" value="DNA LIGASE 1/3 FAMILY MEMBER"/>
    <property type="match status" value="1"/>
</dbReference>
<dbReference type="NCBIfam" id="TIGR00574">
    <property type="entry name" value="dnl1"/>
    <property type="match status" value="1"/>
</dbReference>
<keyword evidence="16" id="KW-1185">Reference proteome</keyword>
<dbReference type="CDD" id="cd07900">
    <property type="entry name" value="Adenylation_DNA_ligase_I_Euk"/>
    <property type="match status" value="1"/>
</dbReference>
<dbReference type="Proteomes" id="UP000516437">
    <property type="component" value="Chromosome 6"/>
</dbReference>
<dbReference type="Pfam" id="PF04675">
    <property type="entry name" value="DNA_ligase_A_N"/>
    <property type="match status" value="1"/>
</dbReference>
<feature type="compositionally biased region" description="Polar residues" evidence="13">
    <location>
        <begin position="572"/>
        <end position="591"/>
    </location>
</feature>
<proteinExistence type="inferred from homology"/>
<dbReference type="GO" id="GO:0006310">
    <property type="term" value="P:DNA recombination"/>
    <property type="evidence" value="ECO:0007669"/>
    <property type="project" value="UniProtKB-KW"/>
</dbReference>
<evidence type="ECO:0000256" key="9">
    <source>
        <dbReference type="ARBA" id="ARBA00023242"/>
    </source>
</evidence>
<dbReference type="InterPro" id="IPR012340">
    <property type="entry name" value="NA-bd_OB-fold"/>
</dbReference>
<protein>
    <recommendedName>
        <fullName evidence="11">DNA ligase</fullName>
        <ecNumber evidence="11">6.5.1.1</ecNumber>
    </recommendedName>
</protein>
<dbReference type="CDD" id="cd07969">
    <property type="entry name" value="OBF_DNA_ligase_I"/>
    <property type="match status" value="1"/>
</dbReference>
<comment type="caution">
    <text evidence="15">The sequence shown here is derived from an EMBL/GenBank/DDBJ whole genome shotgun (WGS) entry which is preliminary data.</text>
</comment>
<dbReference type="GO" id="GO:0006281">
    <property type="term" value="P:DNA repair"/>
    <property type="evidence" value="ECO:0007669"/>
    <property type="project" value="UniProtKB-KW"/>
</dbReference>
<dbReference type="PROSITE" id="PS00697">
    <property type="entry name" value="DNA_LIGASE_A1"/>
    <property type="match status" value="1"/>
</dbReference>
<dbReference type="GO" id="GO:0071897">
    <property type="term" value="P:DNA biosynthetic process"/>
    <property type="evidence" value="ECO:0007669"/>
    <property type="project" value="InterPro"/>
</dbReference>
<evidence type="ECO:0000256" key="5">
    <source>
        <dbReference type="ARBA" id="ARBA00022741"/>
    </source>
</evidence>
<dbReference type="GO" id="GO:0005524">
    <property type="term" value="F:ATP binding"/>
    <property type="evidence" value="ECO:0007669"/>
    <property type="project" value="UniProtKB-KW"/>
</dbReference>
<sequence length="1555" mass="174425">MAAFRSSNRQTLILDSSHLFLTALQSLPQLLIQQQQSPSPIPSSFPQSKLIPKTRFTIDAFRFAGDFSVSYFLSHFHYDHYTGLSSSWSKGVIFCSHTTARLLVEVLEVPSPFVVPLPLRETVVIDGCEVTLVDANHCPGAVQFLFKIPGSNDKFERYVHTGDFRFCDSMKLEPLFVDFIGSDAVFLDTTYCNPRFVFPSQEESVEYVINVIMGIGGEYHKAGSMRNVLFLVATYVVGKEKILLEIARRCERKIHVDARKMEVLRVLGYGDGGVFTENECESDVHVVGWNVLGETWPYFRPNFVKMKEIMEEKGYSKVVGFVPTGWTYEVKRNKFSVRSKDSFEIHLVPYSEHSNYDELREYVKLLKPKRVVPTVGLDVENLDSKHANKMRKHFAGLVDEMANKQEFLRGFYGGSYEKVDKVEKDASNVLNEGLDRDNETQTSEAKTNKHIDPNSVLVSLPSLKEPATRVPVVLNCEDASFPKQHGSQDPSVFNDEETEKIIQELHDCLPVWVTRSQMLNLISSSEGNVVEAVSNFYERETEFYEQVFASKASASTSQSSSVNDSTSRSNADFTTSSPVGSVENSLSQVDKSGSLMHSLKSGIPPGKNDPNKKAKANSSNSGTSPGKRKMNTENRRNKKVQVNSKFYSGGSKQPTITRFFSKVLPDVSQGGTVVEQCPKDANLLPDDATNLYRDEIDQFIEIIGGNESSTSYVASILNKTKGDINKALDMYYCNPPGALGDSGKSVLTQSSVDNCSPSLEKNVLGKSELIPDISVQALVTKDVDATLLSLPLEKYNPIEHACWRSGQPAPYVHLSRTFDQLEDERGKIKATSMLCNMFRSLLKLSPEDVLPAVYLCTNKIAADHENIELNIGGSLVTSALEEACGTSRSKIREMYNKFGDLGDVAQECRQTQTLLAPHSPLLIKDVFSVLRRISVQTGSGSAVRKKNLIVNLMCSCREKEMKFLVRTLLLYNELGVSKKLARPAEPDQFWPDQWEIAYRNGRFGETGKLQSGLGFTHRKTGTRPEYTALDRSKLVRNLRIGAMMRTVLPALAQAVVINSSPNFYNEGKAENLKEKLQSLSVAIVEAYNRLPDLDLVVPSLMDKGIKFSPSTLSMVPGIPIKPMLAKYILLDMLDARFPFSWFVQDEFALLWLIVLLFVPCGRITNGIPQALKLFQNKAFTCEYKYDGQRAQIHRLVDGSVHVFSRNGDETTSRFPDLVNIIKESCKPSAVAFVLDAEVVAVDRKNGCKLMSFQELSSRGRGSKDVLITVDSIKVDICVFVFDIMFTNGEQLLGFPLRQRRKKFKEMFYDEKFGYFEYAKEMTIEADDACLTNEATSSKISSFLEDAFRASCEGIMIKSLDVDAEYSPSRRSDTWLKVKGDYVEGLCDSLDLVPIGAWHGNGRKAGWFSPFLMACYNPDTEEFQSVCRVMSGFSNSFYIEQHAARGYHSKFFDEMKAFFCGDRILSKKPPYYRTAEVPDMWFSPELVWQIRGADFTLSPVHEAAIGLVHPSRGISIRFPRFILSVSDRNPEECTTASDIADMFHSQTRKMDVTAED</sequence>
<dbReference type="Gene3D" id="3.30.470.30">
    <property type="entry name" value="DNA ligase/mRNA capping enzyme"/>
    <property type="match status" value="1"/>
</dbReference>
<evidence type="ECO:0000313" key="15">
    <source>
        <dbReference type="EMBL" id="KAB1211253.1"/>
    </source>
</evidence>
<dbReference type="InterPro" id="IPR050191">
    <property type="entry name" value="ATP-dep_DNA_ligase"/>
</dbReference>
<gene>
    <name evidence="15" type="ORF">CJ030_MR6G021557</name>
</gene>
<dbReference type="EC" id="6.5.1.1" evidence="11"/>
<name>A0A6A1VET6_9ROSI</name>